<proteinExistence type="predicted"/>
<feature type="transmembrane region" description="Helical" evidence="1">
    <location>
        <begin position="89"/>
        <end position="109"/>
    </location>
</feature>
<evidence type="ECO:0000313" key="3">
    <source>
        <dbReference type="Proteomes" id="UP000289996"/>
    </source>
</evidence>
<evidence type="ECO:0000256" key="1">
    <source>
        <dbReference type="SAM" id="Phobius"/>
    </source>
</evidence>
<keyword evidence="3" id="KW-1185">Reference proteome</keyword>
<feature type="transmembrane region" description="Helical" evidence="1">
    <location>
        <begin position="140"/>
        <end position="162"/>
    </location>
</feature>
<name>A0A660E2S0_9LACO</name>
<protein>
    <submittedName>
        <fullName evidence="2">Putative membrane protein [Lactobacillus brevis ATCC 367]</fullName>
    </submittedName>
</protein>
<reference evidence="2 3" key="1">
    <citation type="submission" date="2018-11" db="EMBL/GenBank/DDBJ databases">
        <authorList>
            <person name="Wuyts S."/>
        </authorList>
    </citation>
    <scope>NUCLEOTIDE SEQUENCE [LARGE SCALE GENOMIC DNA]</scope>
    <source>
        <strain evidence="2">Lactobacillus mudanjiangensis AMBF249</strain>
    </source>
</reference>
<feature type="transmembrane region" description="Helical" evidence="1">
    <location>
        <begin position="30"/>
        <end position="52"/>
    </location>
</feature>
<dbReference type="InterPro" id="IPR038750">
    <property type="entry name" value="YczE/YyaS-like"/>
</dbReference>
<keyword evidence="1" id="KW-1133">Transmembrane helix</keyword>
<dbReference type="EMBL" id="UYIG01000196">
    <property type="protein sequence ID" value="VDG30406.1"/>
    <property type="molecule type" value="Genomic_DNA"/>
</dbReference>
<keyword evidence="1" id="KW-0472">Membrane</keyword>
<feature type="transmembrane region" description="Helical" evidence="1">
    <location>
        <begin position="59"/>
        <end position="77"/>
    </location>
</feature>
<organism evidence="2 3">
    <name type="scientific">Lactiplantibacillus mudanjiangensis</name>
    <dbReference type="NCBI Taxonomy" id="1296538"/>
    <lineage>
        <taxon>Bacteria</taxon>
        <taxon>Bacillati</taxon>
        <taxon>Bacillota</taxon>
        <taxon>Bacilli</taxon>
        <taxon>Lactobacillales</taxon>
        <taxon>Lactobacillaceae</taxon>
        <taxon>Lactiplantibacillus</taxon>
    </lineage>
</organism>
<sequence>MAIAVALSKLAGLGTSPISSIPNVMSILTPLTIGQMTIIFMFVLIGLELVFLRREFSPWALLQLIPSIIFGGLIDLFTDWLRWLPLNNYGAQLIATFISIFILAWGVYFEVNSRTILMAGEGLATAVAIATQKAFPRAKVWCDASMVVVAIIIALVGLHGLVGVREGTILSALITGRLVNWYTDMNPKLTHWLHIKA</sequence>
<dbReference type="PANTHER" id="PTHR40078">
    <property type="entry name" value="INTEGRAL MEMBRANE PROTEIN-RELATED"/>
    <property type="match status" value="1"/>
</dbReference>
<dbReference type="OrthoDB" id="87655at2"/>
<evidence type="ECO:0000313" key="2">
    <source>
        <dbReference type="EMBL" id="VDG30406.1"/>
    </source>
</evidence>
<keyword evidence="1" id="KW-0812">Transmembrane</keyword>
<gene>
    <name evidence="2" type="ORF">MUDAN_MDHGFNIF_01957</name>
</gene>
<dbReference type="PANTHER" id="PTHR40078:SF1">
    <property type="entry name" value="INTEGRAL MEMBRANE PROTEIN"/>
    <property type="match status" value="1"/>
</dbReference>
<dbReference type="Proteomes" id="UP000289996">
    <property type="component" value="Unassembled WGS sequence"/>
</dbReference>
<dbReference type="Pfam" id="PF19700">
    <property type="entry name" value="DUF6198"/>
    <property type="match status" value="1"/>
</dbReference>
<accession>A0A660E2S0</accession>
<dbReference type="AlphaFoldDB" id="A0A660E2S0"/>